<dbReference type="RefSeq" id="WP_045780792.1">
    <property type="nucleotide sequence ID" value="NZ_LAJX01000346.1"/>
</dbReference>
<dbReference type="SUPFAM" id="SSF46785">
    <property type="entry name" value="Winged helix' DNA-binding domain"/>
    <property type="match status" value="1"/>
</dbReference>
<sequence length="133" mass="15282">MKIESSSAPRSLCPLSKALELIGDKWSLVIVRDMCLGKKRYGDFQQSPEGIPTNILADRLKKLEEHGIIGKRSYQQKPVRYEYFLTPKGADLLPVMQQLIIWMKKYDPDCWTPPEGFYDATPESLLQAYSEIE</sequence>
<dbReference type="PANTHER" id="PTHR33204:SF37">
    <property type="entry name" value="HTH-TYPE TRANSCRIPTIONAL REGULATOR YODB"/>
    <property type="match status" value="1"/>
</dbReference>
<feature type="domain" description="HTH hxlR-type" evidence="4">
    <location>
        <begin position="13"/>
        <end position="111"/>
    </location>
</feature>
<reference evidence="6" key="1">
    <citation type="submission" date="2015-03" db="EMBL/GenBank/DDBJ databases">
        <title>Draft genome sequence of a novel methanotroph (Sn10-6) isolated from flooded ricefield rhizosphere in India.</title>
        <authorList>
            <person name="Pandit P.S."/>
            <person name="Pore S.D."/>
            <person name="Arora P."/>
            <person name="Kapse N.G."/>
            <person name="Dhakephalkar P.K."/>
            <person name="Rahalkar M.C."/>
        </authorList>
    </citation>
    <scope>NUCLEOTIDE SEQUENCE [LARGE SCALE GENOMIC DNA]</scope>
    <source>
        <strain evidence="6">Sn10-6</strain>
    </source>
</reference>
<evidence type="ECO:0000313" key="6">
    <source>
        <dbReference type="Proteomes" id="UP000033684"/>
    </source>
</evidence>
<keyword evidence="6" id="KW-1185">Reference proteome</keyword>
<accession>A0A0F3IEM8</accession>
<dbReference type="InterPro" id="IPR002577">
    <property type="entry name" value="HTH_HxlR"/>
</dbReference>
<evidence type="ECO:0000256" key="3">
    <source>
        <dbReference type="ARBA" id="ARBA00023163"/>
    </source>
</evidence>
<dbReference type="GO" id="GO:0003677">
    <property type="term" value="F:DNA binding"/>
    <property type="evidence" value="ECO:0007669"/>
    <property type="project" value="UniProtKB-KW"/>
</dbReference>
<evidence type="ECO:0000313" key="5">
    <source>
        <dbReference type="EMBL" id="KJV04998.1"/>
    </source>
</evidence>
<organism evidence="5 6">
    <name type="scientific">Methylocucumis oryzae</name>
    <dbReference type="NCBI Taxonomy" id="1632867"/>
    <lineage>
        <taxon>Bacteria</taxon>
        <taxon>Pseudomonadati</taxon>
        <taxon>Pseudomonadota</taxon>
        <taxon>Gammaproteobacteria</taxon>
        <taxon>Methylococcales</taxon>
        <taxon>Methylococcaceae</taxon>
        <taxon>Methylocucumis</taxon>
    </lineage>
</organism>
<evidence type="ECO:0000256" key="1">
    <source>
        <dbReference type="ARBA" id="ARBA00023015"/>
    </source>
</evidence>
<proteinExistence type="predicted"/>
<dbReference type="Proteomes" id="UP000033684">
    <property type="component" value="Unassembled WGS sequence"/>
</dbReference>
<keyword evidence="1" id="KW-0805">Transcription regulation</keyword>
<dbReference type="Pfam" id="PF01638">
    <property type="entry name" value="HxlR"/>
    <property type="match status" value="1"/>
</dbReference>
<gene>
    <name evidence="5" type="ORF">VZ94_21330</name>
</gene>
<dbReference type="Gene3D" id="1.10.10.10">
    <property type="entry name" value="Winged helix-like DNA-binding domain superfamily/Winged helix DNA-binding domain"/>
    <property type="match status" value="1"/>
</dbReference>
<protein>
    <submittedName>
        <fullName evidence="5">Transcriptional regulator</fullName>
    </submittedName>
</protein>
<comment type="caution">
    <text evidence="5">The sequence shown here is derived from an EMBL/GenBank/DDBJ whole genome shotgun (WGS) entry which is preliminary data.</text>
</comment>
<dbReference type="AlphaFoldDB" id="A0A0F3IEM8"/>
<dbReference type="EMBL" id="LAJX01000346">
    <property type="protein sequence ID" value="KJV04998.1"/>
    <property type="molecule type" value="Genomic_DNA"/>
</dbReference>
<dbReference type="OrthoDB" id="9807069at2"/>
<dbReference type="InterPro" id="IPR036388">
    <property type="entry name" value="WH-like_DNA-bd_sf"/>
</dbReference>
<dbReference type="PANTHER" id="PTHR33204">
    <property type="entry name" value="TRANSCRIPTIONAL REGULATOR, MARR FAMILY"/>
    <property type="match status" value="1"/>
</dbReference>
<keyword evidence="2" id="KW-0238">DNA-binding</keyword>
<evidence type="ECO:0000259" key="4">
    <source>
        <dbReference type="PROSITE" id="PS51118"/>
    </source>
</evidence>
<name>A0A0F3IEM8_9GAMM</name>
<dbReference type="PATRIC" id="fig|1632867.3.peg.3982"/>
<evidence type="ECO:0000256" key="2">
    <source>
        <dbReference type="ARBA" id="ARBA00023125"/>
    </source>
</evidence>
<dbReference type="InterPro" id="IPR036390">
    <property type="entry name" value="WH_DNA-bd_sf"/>
</dbReference>
<dbReference type="PROSITE" id="PS51118">
    <property type="entry name" value="HTH_HXLR"/>
    <property type="match status" value="1"/>
</dbReference>
<reference evidence="5 6" key="2">
    <citation type="journal article" date="2016" name="Microb. Ecol.">
        <title>Genome Characteristics of a Novel Type I Methanotroph (Sn10-6) Isolated from a Flooded Indian Rice Field.</title>
        <authorList>
            <person name="Rahalkar M.C."/>
            <person name="Pandit P.S."/>
            <person name="Dhakephalkar P.K."/>
            <person name="Pore S."/>
            <person name="Arora P."/>
            <person name="Kapse N."/>
        </authorList>
    </citation>
    <scope>NUCLEOTIDE SEQUENCE [LARGE SCALE GENOMIC DNA]</scope>
    <source>
        <strain evidence="5 6">Sn10-6</strain>
    </source>
</reference>
<keyword evidence="3" id="KW-0804">Transcription</keyword>